<dbReference type="EMBL" id="JACGWJ010000002">
    <property type="protein sequence ID" value="KAL0437143.1"/>
    <property type="molecule type" value="Genomic_DNA"/>
</dbReference>
<dbReference type="InterPro" id="IPR000010">
    <property type="entry name" value="Cystatin_dom"/>
</dbReference>
<comment type="similarity">
    <text evidence="3">Belongs to the cystatin family. Phytocystatin subfamily.</text>
</comment>
<evidence type="ECO:0000313" key="5">
    <source>
        <dbReference type="EMBL" id="KAL0437143.1"/>
    </source>
</evidence>
<evidence type="ECO:0000259" key="4">
    <source>
        <dbReference type="SMART" id="SM00043"/>
    </source>
</evidence>
<dbReference type="Gene3D" id="3.10.450.10">
    <property type="match status" value="1"/>
</dbReference>
<dbReference type="InterPro" id="IPR046350">
    <property type="entry name" value="Cystatin_sf"/>
</dbReference>
<dbReference type="PANTHER" id="PTHR11413">
    <property type="entry name" value="CYSTATIN FAMILY MEMBER"/>
    <property type="match status" value="1"/>
</dbReference>
<feature type="domain" description="Cystatin" evidence="4">
    <location>
        <begin position="6"/>
        <end position="92"/>
    </location>
</feature>
<name>A0AAW2W629_SESRA</name>
<organism evidence="5">
    <name type="scientific">Sesamum radiatum</name>
    <name type="common">Black benniseed</name>
    <dbReference type="NCBI Taxonomy" id="300843"/>
    <lineage>
        <taxon>Eukaryota</taxon>
        <taxon>Viridiplantae</taxon>
        <taxon>Streptophyta</taxon>
        <taxon>Embryophyta</taxon>
        <taxon>Tracheophyta</taxon>
        <taxon>Spermatophyta</taxon>
        <taxon>Magnoliopsida</taxon>
        <taxon>eudicotyledons</taxon>
        <taxon>Gunneridae</taxon>
        <taxon>Pentapetalae</taxon>
        <taxon>asterids</taxon>
        <taxon>lamiids</taxon>
        <taxon>Lamiales</taxon>
        <taxon>Pedaliaceae</taxon>
        <taxon>Sesamum</taxon>
    </lineage>
</organism>
<sequence>MSARTDITGAPIPVEITPEIIELARFAIDEHNKKENMLLEFKKVWSAKEQAVGGFNYYLKLEAADGGKNYIYEAGVFVNLNNVKEVEEFKLVPDL</sequence>
<dbReference type="CDD" id="cd00042">
    <property type="entry name" value="CY"/>
    <property type="match status" value="1"/>
</dbReference>
<proteinExistence type="inferred from homology"/>
<dbReference type="Pfam" id="PF16845">
    <property type="entry name" value="SQAPI"/>
    <property type="match status" value="1"/>
</dbReference>
<evidence type="ECO:0000256" key="1">
    <source>
        <dbReference type="ARBA" id="ARBA00022690"/>
    </source>
</evidence>
<comment type="caution">
    <text evidence="5">The sequence shown here is derived from an EMBL/GenBank/DDBJ whole genome shotgun (WGS) entry which is preliminary data.</text>
</comment>
<protein>
    <recommendedName>
        <fullName evidence="3">Cysteine proteinase inhibitor</fullName>
    </recommendedName>
</protein>
<accession>A0AAW2W629</accession>
<reference evidence="5" key="1">
    <citation type="submission" date="2020-06" db="EMBL/GenBank/DDBJ databases">
        <authorList>
            <person name="Li T."/>
            <person name="Hu X."/>
            <person name="Zhang T."/>
            <person name="Song X."/>
            <person name="Zhang H."/>
            <person name="Dai N."/>
            <person name="Sheng W."/>
            <person name="Hou X."/>
            <person name="Wei L."/>
        </authorList>
    </citation>
    <scope>NUCLEOTIDE SEQUENCE</scope>
    <source>
        <strain evidence="5">G02</strain>
        <tissue evidence="5">Leaf</tissue>
    </source>
</reference>
<dbReference type="AlphaFoldDB" id="A0AAW2W629"/>
<dbReference type="GO" id="GO:0004869">
    <property type="term" value="F:cysteine-type endopeptidase inhibitor activity"/>
    <property type="evidence" value="ECO:0007669"/>
    <property type="project" value="UniProtKB-KW"/>
</dbReference>
<dbReference type="SMART" id="SM00043">
    <property type="entry name" value="CY"/>
    <property type="match status" value="1"/>
</dbReference>
<gene>
    <name evidence="5" type="ORF">Sradi_0422200</name>
</gene>
<evidence type="ECO:0000256" key="2">
    <source>
        <dbReference type="ARBA" id="ARBA00022704"/>
    </source>
</evidence>
<dbReference type="InterPro" id="IPR027214">
    <property type="entry name" value="Cystatin"/>
</dbReference>
<evidence type="ECO:0000256" key="3">
    <source>
        <dbReference type="RuleBase" id="RU362130"/>
    </source>
</evidence>
<dbReference type="SUPFAM" id="SSF54403">
    <property type="entry name" value="Cystatin/monellin"/>
    <property type="match status" value="1"/>
</dbReference>
<keyword evidence="2 3" id="KW-0789">Thiol protease inhibitor</keyword>
<keyword evidence="1 3" id="KW-0646">Protease inhibitor</keyword>
<reference evidence="5" key="2">
    <citation type="journal article" date="2024" name="Plant">
        <title>Genomic evolution and insights into agronomic trait innovations of Sesamum species.</title>
        <authorList>
            <person name="Miao H."/>
            <person name="Wang L."/>
            <person name="Qu L."/>
            <person name="Liu H."/>
            <person name="Sun Y."/>
            <person name="Le M."/>
            <person name="Wang Q."/>
            <person name="Wei S."/>
            <person name="Zheng Y."/>
            <person name="Lin W."/>
            <person name="Duan Y."/>
            <person name="Cao H."/>
            <person name="Xiong S."/>
            <person name="Wang X."/>
            <person name="Wei L."/>
            <person name="Li C."/>
            <person name="Ma Q."/>
            <person name="Ju M."/>
            <person name="Zhao R."/>
            <person name="Li G."/>
            <person name="Mu C."/>
            <person name="Tian Q."/>
            <person name="Mei H."/>
            <person name="Zhang T."/>
            <person name="Gao T."/>
            <person name="Zhang H."/>
        </authorList>
    </citation>
    <scope>NUCLEOTIDE SEQUENCE</scope>
    <source>
        <strain evidence="5">G02</strain>
    </source>
</reference>
<dbReference type="PANTHER" id="PTHR11413:SF116">
    <property type="entry name" value="MULTICYSTATIN"/>
    <property type="match status" value="1"/>
</dbReference>